<reference evidence="2" key="1">
    <citation type="submission" date="2023-07" db="EMBL/GenBank/DDBJ databases">
        <title>Study on multiphase classification of strain Alteromonas salexigens isolated from the Yellow Sea.</title>
        <authorList>
            <person name="Sun L."/>
        </authorList>
    </citation>
    <scope>NUCLEOTIDE SEQUENCE [LARGE SCALE GENOMIC DNA]</scope>
    <source>
        <strain evidence="2">ASW11-19</strain>
    </source>
</reference>
<evidence type="ECO:0000313" key="2">
    <source>
        <dbReference type="Proteomes" id="UP001209257"/>
    </source>
</evidence>
<dbReference type="Proteomes" id="UP001209257">
    <property type="component" value="Unassembled WGS sequence"/>
</dbReference>
<name>A0ABT2VM77_9ALTE</name>
<organism evidence="1 2">
    <name type="scientific">Alteromonas salexigens</name>
    <dbReference type="NCBI Taxonomy" id="2982530"/>
    <lineage>
        <taxon>Bacteria</taxon>
        <taxon>Pseudomonadati</taxon>
        <taxon>Pseudomonadota</taxon>
        <taxon>Gammaproteobacteria</taxon>
        <taxon>Alteromonadales</taxon>
        <taxon>Alteromonadaceae</taxon>
        <taxon>Alteromonas/Salinimonas group</taxon>
        <taxon>Alteromonas</taxon>
    </lineage>
</organism>
<evidence type="ECO:0000313" key="1">
    <source>
        <dbReference type="EMBL" id="MCU7554169.1"/>
    </source>
</evidence>
<dbReference type="RefSeq" id="WP_262992853.1">
    <property type="nucleotide sequence ID" value="NZ_JAOTJC010000006.1"/>
</dbReference>
<protein>
    <submittedName>
        <fullName evidence="1">DUF2835 domain-containing protein</fullName>
    </submittedName>
</protein>
<sequence length="80" mass="9132">MTNILPTDKVYFFSISVPYHMCEALYQSPNPAVVLTAENGVRVQVPTSRLRQFIGSNGVNGRFRMVVNAKNKIRSFERIR</sequence>
<dbReference type="EMBL" id="JAOTJC010000006">
    <property type="protein sequence ID" value="MCU7554169.1"/>
    <property type="molecule type" value="Genomic_DNA"/>
</dbReference>
<comment type="caution">
    <text evidence="1">The sequence shown here is derived from an EMBL/GenBank/DDBJ whole genome shotgun (WGS) entry which is preliminary data.</text>
</comment>
<proteinExistence type="predicted"/>
<gene>
    <name evidence="1" type="ORF">OCL06_06125</name>
</gene>
<accession>A0ABT2VM77</accession>
<dbReference type="Pfam" id="PF11197">
    <property type="entry name" value="DUF2835"/>
    <property type="match status" value="1"/>
</dbReference>
<keyword evidence="2" id="KW-1185">Reference proteome</keyword>
<dbReference type="InterPro" id="IPR021363">
    <property type="entry name" value="DUF2835"/>
</dbReference>